<reference evidence="6 7" key="3">
    <citation type="submission" date="2019-11" db="EMBL/GenBank/DDBJ databases">
        <title>A de novo genome assembly of a pear dwarfing rootstock.</title>
        <authorList>
            <person name="Wang F."/>
            <person name="Wang J."/>
            <person name="Li S."/>
            <person name="Zhang Y."/>
            <person name="Fang M."/>
            <person name="Ma L."/>
            <person name="Zhao Y."/>
            <person name="Jiang S."/>
        </authorList>
    </citation>
    <scope>NUCLEOTIDE SEQUENCE [LARGE SCALE GENOMIC DNA]</scope>
    <source>
        <strain evidence="6">S2</strain>
        <tissue evidence="6">Leaf</tissue>
    </source>
</reference>
<dbReference type="SUPFAM" id="SSF52113">
    <property type="entry name" value="BRCT domain"/>
    <property type="match status" value="2"/>
</dbReference>
<proteinExistence type="predicted"/>
<dbReference type="AlphaFoldDB" id="A0A5N5HWM5"/>
<dbReference type="CDD" id="cd18432">
    <property type="entry name" value="BRCT_PAXIP1_rpt6_like"/>
    <property type="match status" value="1"/>
</dbReference>
<reference evidence="7" key="2">
    <citation type="submission" date="2019-10" db="EMBL/GenBank/DDBJ databases">
        <title>A de novo genome assembly of a pear dwarfing rootstock.</title>
        <authorList>
            <person name="Wang F."/>
            <person name="Wang J."/>
            <person name="Li S."/>
            <person name="Zhang Y."/>
            <person name="Fang M."/>
            <person name="Ma L."/>
            <person name="Zhao Y."/>
            <person name="Jiang S."/>
        </authorList>
    </citation>
    <scope>NUCLEOTIDE SEQUENCE [LARGE SCALE GENOMIC DNA]</scope>
</reference>
<dbReference type="OrthoDB" id="342264at2759"/>
<organism evidence="6 7">
    <name type="scientific">Pyrus ussuriensis x Pyrus communis</name>
    <dbReference type="NCBI Taxonomy" id="2448454"/>
    <lineage>
        <taxon>Eukaryota</taxon>
        <taxon>Viridiplantae</taxon>
        <taxon>Streptophyta</taxon>
        <taxon>Embryophyta</taxon>
        <taxon>Tracheophyta</taxon>
        <taxon>Spermatophyta</taxon>
        <taxon>Magnoliopsida</taxon>
        <taxon>eudicotyledons</taxon>
        <taxon>Gunneridae</taxon>
        <taxon>Pentapetalae</taxon>
        <taxon>rosids</taxon>
        <taxon>fabids</taxon>
        <taxon>Rosales</taxon>
        <taxon>Rosaceae</taxon>
        <taxon>Amygdaloideae</taxon>
        <taxon>Maleae</taxon>
        <taxon>Pyrus</taxon>
    </lineage>
</organism>
<comment type="caution">
    <text evidence="6">The sequence shown here is derived from an EMBL/GenBank/DDBJ whole genome shotgun (WGS) entry which is preliminary data.</text>
</comment>
<dbReference type="InterPro" id="IPR051579">
    <property type="entry name" value="DDR_Transcriptional_Reg"/>
</dbReference>
<evidence type="ECO:0000256" key="2">
    <source>
        <dbReference type="ARBA" id="ARBA00022763"/>
    </source>
</evidence>
<feature type="compositionally biased region" description="Polar residues" evidence="4">
    <location>
        <begin position="297"/>
        <end position="313"/>
    </location>
</feature>
<feature type="domain" description="BRCT" evidence="5">
    <location>
        <begin position="481"/>
        <end position="551"/>
    </location>
</feature>
<dbReference type="InterPro" id="IPR036420">
    <property type="entry name" value="BRCT_dom_sf"/>
</dbReference>
<sequence>MAPRKTASSSPPIPIGNCQVTVEANNFSCQSDPNSLQISLSRSAKVTISVRKEVERNNGDCSIAAHLESEERGGDLSYVLVNPKDANSCQKSYLQEVLKMYITELPAMNFAANTGKQSMFLKRSVTNGKYCTLFYKSQSVADSEGVIAAISYQIVPADTQYAEIPLAAVSFNYQRKGFGSSLFMELRKRLQSVGICTIFCWGDKESEGFWFKQGFVPIAEVDNKGRRCRLPIKADIRKALCFPGGSTLMVLHLNQDVSGNTSDSLKLGVSLKPNGNSSAALGNQVLEFSRWNRNTLNAKNQTSSRSENYQPETLVNDGLPREDNQSVGYGSWEKLQCYRDSVPLTRVDPSMLSSGAELSNIGTDADETHLPCSKQPSCAKRKVWEASTSSLKSKKVKGCHLVGFQSESNCSLVPETDGSDSCLKGCSLVSSKCKSLVADHPRDLLASSHKENIAEECGLINITSETLVRKEFQSQPEFFKIMLMNIADNRKKANLTKVIEDLGGVITSDGSTSTHVVTGKVRTTLNFCTALCSGAWMVCPSWLKESFRQGRFNTYLNTETELRSAVLRAKASPQGLFKGYNVCISACIQPPARMLSSIVRSAGGNPATDYWMKLQIIGELEKVNEASKTIFVACEEDMEKVSLAVEKGIWTFSSDWLMNCVMRQELDLEAPQFAESL</sequence>
<evidence type="ECO:0000313" key="6">
    <source>
        <dbReference type="EMBL" id="KAB2631203.1"/>
    </source>
</evidence>
<evidence type="ECO:0000256" key="3">
    <source>
        <dbReference type="ARBA" id="ARBA00023242"/>
    </source>
</evidence>
<feature type="domain" description="BRCT" evidence="5">
    <location>
        <begin position="572"/>
        <end position="666"/>
    </location>
</feature>
<dbReference type="PANTHER" id="PTHR23196:SF8">
    <property type="entry name" value="N-ACETYLTRANSFERASE"/>
    <property type="match status" value="1"/>
</dbReference>
<dbReference type="InterPro" id="IPR016181">
    <property type="entry name" value="Acyl_CoA_acyltransferase"/>
</dbReference>
<protein>
    <recommendedName>
        <fullName evidence="5">BRCT domain-containing protein</fullName>
    </recommendedName>
</protein>
<dbReference type="GO" id="GO:0005634">
    <property type="term" value="C:nucleus"/>
    <property type="evidence" value="ECO:0007669"/>
    <property type="project" value="UniProtKB-SubCell"/>
</dbReference>
<dbReference type="CDD" id="cd04301">
    <property type="entry name" value="NAT_SF"/>
    <property type="match status" value="1"/>
</dbReference>
<dbReference type="GO" id="GO:0006974">
    <property type="term" value="P:DNA damage response"/>
    <property type="evidence" value="ECO:0007669"/>
    <property type="project" value="UniProtKB-KW"/>
</dbReference>
<dbReference type="SMART" id="SM00292">
    <property type="entry name" value="BRCT"/>
    <property type="match status" value="2"/>
</dbReference>
<evidence type="ECO:0000259" key="5">
    <source>
        <dbReference type="PROSITE" id="PS50172"/>
    </source>
</evidence>
<dbReference type="PANTHER" id="PTHR23196">
    <property type="entry name" value="PAX TRANSCRIPTION ACTIVATION DOMAIN INTERACTING PROTEIN"/>
    <property type="match status" value="1"/>
</dbReference>
<gene>
    <name evidence="6" type="ORF">D8674_008722</name>
</gene>
<reference evidence="6 7" key="1">
    <citation type="submission" date="2019-09" db="EMBL/GenBank/DDBJ databases">
        <authorList>
            <person name="Ou C."/>
        </authorList>
    </citation>
    <scope>NUCLEOTIDE SEQUENCE [LARGE SCALE GENOMIC DNA]</scope>
    <source>
        <strain evidence="6">S2</strain>
        <tissue evidence="6">Leaf</tissue>
    </source>
</reference>
<dbReference type="EMBL" id="SMOL01000143">
    <property type="protein sequence ID" value="KAB2631203.1"/>
    <property type="molecule type" value="Genomic_DNA"/>
</dbReference>
<dbReference type="PROSITE" id="PS50172">
    <property type="entry name" value="BRCT"/>
    <property type="match status" value="2"/>
</dbReference>
<comment type="subcellular location">
    <subcellularLocation>
        <location evidence="1">Nucleus</location>
    </subcellularLocation>
</comment>
<dbReference type="Pfam" id="PF16589">
    <property type="entry name" value="BRCT_2"/>
    <property type="match status" value="1"/>
</dbReference>
<dbReference type="SUPFAM" id="SSF55729">
    <property type="entry name" value="Acyl-CoA N-acyltransferases (Nat)"/>
    <property type="match status" value="1"/>
</dbReference>
<dbReference type="Gene3D" id="3.40.630.30">
    <property type="match status" value="1"/>
</dbReference>
<name>A0A5N5HWM5_9ROSA</name>
<dbReference type="Pfam" id="PF00533">
    <property type="entry name" value="BRCT"/>
    <property type="match status" value="1"/>
</dbReference>
<evidence type="ECO:0000256" key="4">
    <source>
        <dbReference type="SAM" id="MobiDB-lite"/>
    </source>
</evidence>
<dbReference type="InterPro" id="IPR001357">
    <property type="entry name" value="BRCT_dom"/>
</dbReference>
<accession>A0A5N5HWM5</accession>
<keyword evidence="2" id="KW-0227">DNA damage</keyword>
<keyword evidence="7" id="KW-1185">Reference proteome</keyword>
<evidence type="ECO:0000313" key="7">
    <source>
        <dbReference type="Proteomes" id="UP000327157"/>
    </source>
</evidence>
<evidence type="ECO:0000256" key="1">
    <source>
        <dbReference type="ARBA" id="ARBA00004123"/>
    </source>
</evidence>
<keyword evidence="3" id="KW-0539">Nucleus</keyword>
<dbReference type="Gene3D" id="3.40.50.10190">
    <property type="entry name" value="BRCT domain"/>
    <property type="match status" value="2"/>
</dbReference>
<dbReference type="Proteomes" id="UP000327157">
    <property type="component" value="Chromosome 12"/>
</dbReference>
<feature type="region of interest" description="Disordered" evidence="4">
    <location>
        <begin position="297"/>
        <end position="322"/>
    </location>
</feature>